<keyword evidence="2" id="KW-1185">Reference proteome</keyword>
<dbReference type="AlphaFoldDB" id="A0A0R0C2A3"/>
<accession>A0A0R0C2A3</accession>
<reference evidence="1 2" key="1">
    <citation type="submission" date="2015-05" db="EMBL/GenBank/DDBJ databases">
        <title>Genome sequencing and analysis of members of genus Stenotrophomonas.</title>
        <authorList>
            <person name="Patil P.P."/>
            <person name="Midha S."/>
            <person name="Patil P.B."/>
        </authorList>
    </citation>
    <scope>NUCLEOTIDE SEQUENCE [LARGE SCALE GENOMIC DNA]</scope>
    <source>
        <strain evidence="1 2">DSM 18929</strain>
    </source>
</reference>
<name>A0A0R0C2A3_9GAMM</name>
<evidence type="ECO:0008006" key="3">
    <source>
        <dbReference type="Google" id="ProtNLM"/>
    </source>
</evidence>
<dbReference type="RefSeq" id="WP_057633930.1">
    <property type="nucleotide sequence ID" value="NZ_LDJI01000020.1"/>
</dbReference>
<dbReference type="OrthoDB" id="6921557at2"/>
<evidence type="ECO:0000313" key="1">
    <source>
        <dbReference type="EMBL" id="KRG63685.1"/>
    </source>
</evidence>
<protein>
    <recommendedName>
        <fullName evidence="3">STAS/SEC14 domain-containing protein</fullName>
    </recommendedName>
</protein>
<dbReference type="PATRIC" id="fig|405444.3.peg.1225"/>
<sequence length="128" mass="14295">MGLTIDQTAVIRAVFHGQVSAEEIRHWLADVERLIVAGTPFYFIATTLPGASFCDDYRAIQAVWYKQHKAAFRSFCRGLVRIATSAEEQQRLDTPALHAAWGVPYFVTTDAAAGTRWIARHMEAADAR</sequence>
<gene>
    <name evidence="1" type="ORF">ABB26_10715</name>
</gene>
<dbReference type="STRING" id="405444.ABB26_10715"/>
<organism evidence="1 2">
    <name type="scientific">Stenotrophomonas humi</name>
    <dbReference type="NCBI Taxonomy" id="405444"/>
    <lineage>
        <taxon>Bacteria</taxon>
        <taxon>Pseudomonadati</taxon>
        <taxon>Pseudomonadota</taxon>
        <taxon>Gammaproteobacteria</taxon>
        <taxon>Lysobacterales</taxon>
        <taxon>Lysobacteraceae</taxon>
        <taxon>Stenotrophomonas</taxon>
    </lineage>
</organism>
<comment type="caution">
    <text evidence="1">The sequence shown here is derived from an EMBL/GenBank/DDBJ whole genome shotgun (WGS) entry which is preliminary data.</text>
</comment>
<dbReference type="Proteomes" id="UP000050864">
    <property type="component" value="Unassembled WGS sequence"/>
</dbReference>
<proteinExistence type="predicted"/>
<evidence type="ECO:0000313" key="2">
    <source>
        <dbReference type="Proteomes" id="UP000050864"/>
    </source>
</evidence>
<dbReference type="EMBL" id="LDJI01000020">
    <property type="protein sequence ID" value="KRG63685.1"/>
    <property type="molecule type" value="Genomic_DNA"/>
</dbReference>